<dbReference type="PROSITE" id="PS50053">
    <property type="entry name" value="UBIQUITIN_2"/>
    <property type="match status" value="1"/>
</dbReference>
<dbReference type="InterPro" id="IPR000626">
    <property type="entry name" value="Ubiquitin-like_dom"/>
</dbReference>
<keyword evidence="2" id="KW-0378">Hydrolase</keyword>
<dbReference type="InterPro" id="IPR006439">
    <property type="entry name" value="HAD-SF_hydro_IA"/>
</dbReference>
<dbReference type="PANTHER" id="PTHR46470:SF3">
    <property type="entry name" value="N-ACYLNEURAMINATE-9-PHOSPHATASE"/>
    <property type="match status" value="1"/>
</dbReference>
<sequence>MILRIKPFIGEERVVEIESTDQIQTVKEKLQEIEGTSVDQQRLIYKGKHLKNDKTIEKSIYRRWLLQRYQDLALPHELVSLLKSLRKKFQIALITNGTSASQWEKIERLELKHCFDLILVSGDLSYEKPDKNIFFQACQLLNVDPKRCLMVGDKLETDILGGLEAGLAGTAWLRLNSHYNLSESDPKPSYILRNVMELKHLLSKNNNEFEGKLLYKNQKDKSRMYNEDLRCEDESANDSFADYEHKTLKYLKMFHLEEDSNSNASDGS</sequence>
<dbReference type="SUPFAM" id="SSF56784">
    <property type="entry name" value="HAD-like"/>
    <property type="match status" value="1"/>
</dbReference>
<dbReference type="SMART" id="SM00213">
    <property type="entry name" value="UBQ"/>
    <property type="match status" value="1"/>
</dbReference>
<dbReference type="Gene3D" id="3.10.20.90">
    <property type="entry name" value="Phosphatidylinositol 3-kinase Catalytic Subunit, Chain A, domain 1"/>
    <property type="match status" value="1"/>
</dbReference>
<gene>
    <name evidence="5" type="ORF">ABEB36_003347</name>
</gene>
<dbReference type="InterPro" id="IPR051400">
    <property type="entry name" value="HAD-like_hydrolase"/>
</dbReference>
<organism evidence="5 6">
    <name type="scientific">Hypothenemus hampei</name>
    <name type="common">Coffee berry borer</name>
    <dbReference type="NCBI Taxonomy" id="57062"/>
    <lineage>
        <taxon>Eukaryota</taxon>
        <taxon>Metazoa</taxon>
        <taxon>Ecdysozoa</taxon>
        <taxon>Arthropoda</taxon>
        <taxon>Hexapoda</taxon>
        <taxon>Insecta</taxon>
        <taxon>Pterygota</taxon>
        <taxon>Neoptera</taxon>
        <taxon>Endopterygota</taxon>
        <taxon>Coleoptera</taxon>
        <taxon>Polyphaga</taxon>
        <taxon>Cucujiformia</taxon>
        <taxon>Curculionidae</taxon>
        <taxon>Scolytinae</taxon>
        <taxon>Hypothenemus</taxon>
    </lineage>
</organism>
<dbReference type="SUPFAM" id="SSF54236">
    <property type="entry name" value="Ubiquitin-like"/>
    <property type="match status" value="1"/>
</dbReference>
<dbReference type="InterPro" id="IPR019956">
    <property type="entry name" value="Ubiquitin_dom"/>
</dbReference>
<dbReference type="PRINTS" id="PR00348">
    <property type="entry name" value="UBIQUITIN"/>
</dbReference>
<evidence type="ECO:0000259" key="4">
    <source>
        <dbReference type="PROSITE" id="PS50053"/>
    </source>
</evidence>
<name>A0ABD1FCH2_HYPHA</name>
<dbReference type="NCBIfam" id="TIGR01549">
    <property type="entry name" value="HAD-SF-IA-v1"/>
    <property type="match status" value="1"/>
</dbReference>
<dbReference type="InterPro" id="IPR029071">
    <property type="entry name" value="Ubiquitin-like_domsf"/>
</dbReference>
<keyword evidence="3" id="KW-0460">Magnesium</keyword>
<evidence type="ECO:0000256" key="1">
    <source>
        <dbReference type="ARBA" id="ARBA00001946"/>
    </source>
</evidence>
<dbReference type="AlphaFoldDB" id="A0ABD1FCH2"/>
<dbReference type="CDD" id="cd17039">
    <property type="entry name" value="Ubl_ubiquitin_like"/>
    <property type="match status" value="1"/>
</dbReference>
<evidence type="ECO:0000256" key="3">
    <source>
        <dbReference type="ARBA" id="ARBA00022842"/>
    </source>
</evidence>
<dbReference type="Pfam" id="PF00702">
    <property type="entry name" value="Hydrolase"/>
    <property type="match status" value="1"/>
</dbReference>
<dbReference type="InterPro" id="IPR036412">
    <property type="entry name" value="HAD-like_sf"/>
</dbReference>
<evidence type="ECO:0000313" key="5">
    <source>
        <dbReference type="EMBL" id="KAL1514019.1"/>
    </source>
</evidence>
<dbReference type="InterPro" id="IPR023214">
    <property type="entry name" value="HAD_sf"/>
</dbReference>
<evidence type="ECO:0000313" key="6">
    <source>
        <dbReference type="Proteomes" id="UP001566132"/>
    </source>
</evidence>
<dbReference type="Gene3D" id="3.40.50.1000">
    <property type="entry name" value="HAD superfamily/HAD-like"/>
    <property type="match status" value="1"/>
</dbReference>
<dbReference type="Proteomes" id="UP001566132">
    <property type="component" value="Unassembled WGS sequence"/>
</dbReference>
<keyword evidence="6" id="KW-1185">Reference proteome</keyword>
<dbReference type="GO" id="GO:0019752">
    <property type="term" value="P:carboxylic acid metabolic process"/>
    <property type="evidence" value="ECO:0007669"/>
    <property type="project" value="UniProtKB-ARBA"/>
</dbReference>
<dbReference type="EMBL" id="JBDJPC010000002">
    <property type="protein sequence ID" value="KAL1514019.1"/>
    <property type="molecule type" value="Genomic_DNA"/>
</dbReference>
<protein>
    <recommendedName>
        <fullName evidence="4">Ubiquitin-like domain-containing protein</fullName>
    </recommendedName>
</protein>
<evidence type="ECO:0000256" key="2">
    <source>
        <dbReference type="ARBA" id="ARBA00022801"/>
    </source>
</evidence>
<feature type="domain" description="Ubiquitin-like" evidence="4">
    <location>
        <begin position="1"/>
        <end position="58"/>
    </location>
</feature>
<reference evidence="5 6" key="1">
    <citation type="submission" date="2024-05" db="EMBL/GenBank/DDBJ databases">
        <title>Genetic variation in Jamaican populations of the coffee berry borer (Hypothenemus hampei).</title>
        <authorList>
            <person name="Errbii M."/>
            <person name="Myrie A."/>
        </authorList>
    </citation>
    <scope>NUCLEOTIDE SEQUENCE [LARGE SCALE GENOMIC DNA]</scope>
    <source>
        <strain evidence="5">JA-Hopewell-2020-01-JO</strain>
        <tissue evidence="5">Whole body</tissue>
    </source>
</reference>
<proteinExistence type="predicted"/>
<accession>A0ABD1FCH2</accession>
<dbReference type="GO" id="GO:0016787">
    <property type="term" value="F:hydrolase activity"/>
    <property type="evidence" value="ECO:0007669"/>
    <property type="project" value="UniProtKB-KW"/>
</dbReference>
<comment type="caution">
    <text evidence="5">The sequence shown here is derived from an EMBL/GenBank/DDBJ whole genome shotgun (WGS) entry which is preliminary data.</text>
</comment>
<dbReference type="PANTHER" id="PTHR46470">
    <property type="entry name" value="N-ACYLNEURAMINATE-9-PHOSPHATASE"/>
    <property type="match status" value="1"/>
</dbReference>
<comment type="cofactor">
    <cofactor evidence="1">
        <name>Mg(2+)</name>
        <dbReference type="ChEBI" id="CHEBI:18420"/>
    </cofactor>
</comment>